<feature type="compositionally biased region" description="Basic and acidic residues" evidence="1">
    <location>
        <begin position="22"/>
        <end position="38"/>
    </location>
</feature>
<proteinExistence type="predicted"/>
<protein>
    <submittedName>
        <fullName evidence="2">Uncharacterized protein</fullName>
    </submittedName>
</protein>
<dbReference type="Proteomes" id="UP000239563">
    <property type="component" value="Chromosome II"/>
</dbReference>
<gene>
    <name evidence="2" type="ORF">SRS1_21043</name>
</gene>
<dbReference type="AlphaFoldDB" id="A0A2N8U887"/>
<evidence type="ECO:0000256" key="1">
    <source>
        <dbReference type="SAM" id="MobiDB-lite"/>
    </source>
</evidence>
<name>A0A2N8U887_9BASI</name>
<accession>A0A2N8U887</accession>
<feature type="region of interest" description="Disordered" evidence="1">
    <location>
        <begin position="615"/>
        <end position="677"/>
    </location>
</feature>
<organism evidence="2 3">
    <name type="scientific">Sporisorium reilianum f. sp. reilianum</name>
    <dbReference type="NCBI Taxonomy" id="72559"/>
    <lineage>
        <taxon>Eukaryota</taxon>
        <taxon>Fungi</taxon>
        <taxon>Dikarya</taxon>
        <taxon>Basidiomycota</taxon>
        <taxon>Ustilaginomycotina</taxon>
        <taxon>Ustilaginomycetes</taxon>
        <taxon>Ustilaginales</taxon>
        <taxon>Ustilaginaceae</taxon>
        <taxon>Sporisorium</taxon>
    </lineage>
</organism>
<feature type="compositionally biased region" description="Basic and acidic residues" evidence="1">
    <location>
        <begin position="443"/>
        <end position="454"/>
    </location>
</feature>
<feature type="region of interest" description="Disordered" evidence="1">
    <location>
        <begin position="429"/>
        <end position="489"/>
    </location>
</feature>
<sequence>MHDDESSSTSNPWDDNPAIDIFTHERHHENIDPSRKMVSDATNPPSSRPAAKEELYPKSLTLDRQLMAQIYDMWQQFRKIGRSQRQCSCSRLTYNSKTLLHGESDAGDHVYTHIMLPLADCMNGLIDCSRAHAVAPEGVDPKLLRLFHAASAFTVRSQGPRDLGATPILDRQAIADRSMDLGTIAHPLYAAGRLHQVVQSLATQHDNQPGDTHLYSLSDAQAIEKAKAESYLSKSVPDFTMYWYCGKDGAIPEASSVTGAIPALVVEMKDPYRFTHEAIANVLTNFHVLVEDGEMRVRFQRHGTIPVREVINRRLVDSTTAHVLQNICHLVRHMFFKRQTYGIWSTGSTSLALKLHWYHLTHPSQHVTYAIMASGDPDTHLPNWPGHDVRGDKYHFFGGTLGLQAVEGLVPMCVFDDALRRLVGEHDGWFPPTTSQGSDSGDDGDRPVDGEQRMTRSKTRALDASRAASAGQRSNSASNTRAASPSATSRSGFDINQALFDCIADEGFQAEICCFVELDETQVTLKFRKSELAKLLCAAFPLHLGSALAEPTNELSREQLSALVQPERPAWQKFSDFDLFTWGTLREGYLPRGFNARLAQLDELERTRSMLEHSWLSTPSAPDDDTAPRHDSTASSPETPPTAHSLRGHAGDSDASMTSRHAAPARVGASDVSSSEH</sequence>
<feature type="compositionally biased region" description="Low complexity" evidence="1">
    <location>
        <begin position="473"/>
        <end position="489"/>
    </location>
</feature>
<evidence type="ECO:0000313" key="3">
    <source>
        <dbReference type="Proteomes" id="UP000239563"/>
    </source>
</evidence>
<evidence type="ECO:0000313" key="2">
    <source>
        <dbReference type="EMBL" id="SJX60920.1"/>
    </source>
</evidence>
<feature type="region of interest" description="Disordered" evidence="1">
    <location>
        <begin position="1"/>
        <end position="55"/>
    </location>
</feature>
<reference evidence="2 3" key="1">
    <citation type="submission" date="2017-02" db="EMBL/GenBank/DDBJ databases">
        <authorList>
            <person name="Peterson S.W."/>
        </authorList>
    </citation>
    <scope>NUCLEOTIDE SEQUENCE [LARGE SCALE GENOMIC DNA]</scope>
    <source>
        <strain evidence="2 3">SRS1_H2-8</strain>
    </source>
</reference>
<dbReference type="EMBL" id="LT795055">
    <property type="protein sequence ID" value="SJX60920.1"/>
    <property type="molecule type" value="Genomic_DNA"/>
</dbReference>